<evidence type="ECO:0000256" key="7">
    <source>
        <dbReference type="ARBA" id="ARBA00022801"/>
    </source>
</evidence>
<dbReference type="InterPro" id="IPR050092">
    <property type="entry name" value="RNase_H"/>
</dbReference>
<feature type="compositionally biased region" description="Basic residues" evidence="8">
    <location>
        <begin position="392"/>
        <end position="408"/>
    </location>
</feature>
<feature type="region of interest" description="Disordered" evidence="8">
    <location>
        <begin position="376"/>
        <end position="408"/>
    </location>
</feature>
<name>A0AA36DNX3_CYLNA</name>
<comment type="caution">
    <text evidence="10">The sequence shown here is derived from an EMBL/GenBank/DDBJ whole genome shotgun (WGS) entry which is preliminary data.</text>
</comment>
<dbReference type="GO" id="GO:0004523">
    <property type="term" value="F:RNA-DNA hybrid ribonuclease activity"/>
    <property type="evidence" value="ECO:0007669"/>
    <property type="project" value="UniProtKB-EC"/>
</dbReference>
<dbReference type="EMBL" id="CATQJL010000001">
    <property type="protein sequence ID" value="CAJ0590701.1"/>
    <property type="molecule type" value="Genomic_DNA"/>
</dbReference>
<comment type="catalytic activity">
    <reaction evidence="1">
        <text>Endonucleolytic cleavage to 5'-phosphomonoester.</text>
        <dbReference type="EC" id="3.1.26.4"/>
    </reaction>
</comment>
<dbReference type="GO" id="GO:0046872">
    <property type="term" value="F:metal ion binding"/>
    <property type="evidence" value="ECO:0007669"/>
    <property type="project" value="UniProtKB-KW"/>
</dbReference>
<evidence type="ECO:0000256" key="4">
    <source>
        <dbReference type="ARBA" id="ARBA00022722"/>
    </source>
</evidence>
<accession>A0AA36DNX3</accession>
<proteinExistence type="inferred from homology"/>
<dbReference type="Proteomes" id="UP001176961">
    <property type="component" value="Unassembled WGS sequence"/>
</dbReference>
<keyword evidence="11" id="KW-1185">Reference proteome</keyword>
<evidence type="ECO:0000256" key="5">
    <source>
        <dbReference type="ARBA" id="ARBA00022723"/>
    </source>
</evidence>
<evidence type="ECO:0000256" key="6">
    <source>
        <dbReference type="ARBA" id="ARBA00022759"/>
    </source>
</evidence>
<dbReference type="PANTHER" id="PTHR10642:SF26">
    <property type="entry name" value="RIBONUCLEASE H1"/>
    <property type="match status" value="1"/>
</dbReference>
<evidence type="ECO:0000256" key="8">
    <source>
        <dbReference type="SAM" id="MobiDB-lite"/>
    </source>
</evidence>
<evidence type="ECO:0000256" key="1">
    <source>
        <dbReference type="ARBA" id="ARBA00000077"/>
    </source>
</evidence>
<reference evidence="10" key="1">
    <citation type="submission" date="2023-07" db="EMBL/GenBank/DDBJ databases">
        <authorList>
            <consortium name="CYATHOMIX"/>
        </authorList>
    </citation>
    <scope>NUCLEOTIDE SEQUENCE</scope>
    <source>
        <strain evidence="10">N/A</strain>
    </source>
</reference>
<evidence type="ECO:0000256" key="2">
    <source>
        <dbReference type="ARBA" id="ARBA00005300"/>
    </source>
</evidence>
<evidence type="ECO:0000256" key="3">
    <source>
        <dbReference type="ARBA" id="ARBA00012180"/>
    </source>
</evidence>
<feature type="domain" description="RNase H type-1" evidence="9">
    <location>
        <begin position="235"/>
        <end position="370"/>
    </location>
</feature>
<dbReference type="GO" id="GO:0043137">
    <property type="term" value="P:DNA replication, removal of RNA primer"/>
    <property type="evidence" value="ECO:0007669"/>
    <property type="project" value="TreeGrafter"/>
</dbReference>
<feature type="region of interest" description="Disordered" evidence="8">
    <location>
        <begin position="123"/>
        <end position="178"/>
    </location>
</feature>
<feature type="compositionally biased region" description="Polar residues" evidence="8">
    <location>
        <begin position="123"/>
        <end position="140"/>
    </location>
</feature>
<keyword evidence="7" id="KW-0378">Hydrolase</keyword>
<dbReference type="PROSITE" id="PS50879">
    <property type="entry name" value="RNASE_H_1"/>
    <property type="match status" value="1"/>
</dbReference>
<dbReference type="PANTHER" id="PTHR10642">
    <property type="entry name" value="RIBONUCLEASE H1"/>
    <property type="match status" value="1"/>
</dbReference>
<organism evidence="10 11">
    <name type="scientific">Cylicocyclus nassatus</name>
    <name type="common">Nematode worm</name>
    <dbReference type="NCBI Taxonomy" id="53992"/>
    <lineage>
        <taxon>Eukaryota</taxon>
        <taxon>Metazoa</taxon>
        <taxon>Ecdysozoa</taxon>
        <taxon>Nematoda</taxon>
        <taxon>Chromadorea</taxon>
        <taxon>Rhabditida</taxon>
        <taxon>Rhabditina</taxon>
        <taxon>Rhabditomorpha</taxon>
        <taxon>Strongyloidea</taxon>
        <taxon>Strongylidae</taxon>
        <taxon>Cylicocyclus</taxon>
    </lineage>
</organism>
<feature type="region of interest" description="Disordered" evidence="8">
    <location>
        <begin position="56"/>
        <end position="110"/>
    </location>
</feature>
<dbReference type="InterPro" id="IPR002156">
    <property type="entry name" value="RNaseH_domain"/>
</dbReference>
<dbReference type="InterPro" id="IPR012337">
    <property type="entry name" value="RNaseH-like_sf"/>
</dbReference>
<feature type="compositionally biased region" description="Low complexity" evidence="8">
    <location>
        <begin position="149"/>
        <end position="172"/>
    </location>
</feature>
<gene>
    <name evidence="10" type="ORF">CYNAS_LOCUS2684</name>
</gene>
<dbReference type="SUPFAM" id="SSF53098">
    <property type="entry name" value="Ribonuclease H-like"/>
    <property type="match status" value="1"/>
</dbReference>
<dbReference type="InterPro" id="IPR036397">
    <property type="entry name" value="RNaseH_sf"/>
</dbReference>
<protein>
    <recommendedName>
        <fullName evidence="3">ribonuclease H</fullName>
        <ecNumber evidence="3">3.1.26.4</ecNumber>
    </recommendedName>
</protein>
<feature type="compositionally biased region" description="Polar residues" evidence="8">
    <location>
        <begin position="70"/>
        <end position="80"/>
    </location>
</feature>
<dbReference type="Gene3D" id="3.30.420.10">
    <property type="entry name" value="Ribonuclease H-like superfamily/Ribonuclease H"/>
    <property type="match status" value="1"/>
</dbReference>
<sequence>MWNAVARNGSSLQRLNLLRSLATAGPATIARPTAYHRINSHAACANNRTLTLRATAGRSSPSVTPPPRSWESSNSSQTDGSVHKNGSRTERSSSLDEIESSDFGAQSSMDDGYTRKSILLDASRSQNASSTAGISSSETMDSNRETRDSNSIIPSSTSESFGTNSGSSGTGSAQRQSRWEAFQTDRNLGTRFGPQEFTTVSVKQNKDPVFLNYDHEFAELKRDKSPNMEWNKRFPEGTIVVYTDGSCIDNRASGFGVYFGPNHELNRSERIIGPIHNSGLAEILGAQTALRSLRNWRGYRNEAVILRTDFLPLVTAMSGGASDGRFGEEMEKVRSLAAKFPKGVQFQHVYAHDGDPGNEQADALARMATAEARRARSASVSRDLFEPDGTRRGRSVSRNRGFRGRSRSRNISWNRNRLRSRSNNRYHIRSHSAFVAGRRR</sequence>
<evidence type="ECO:0000313" key="10">
    <source>
        <dbReference type="EMBL" id="CAJ0590701.1"/>
    </source>
</evidence>
<dbReference type="AlphaFoldDB" id="A0AA36DNX3"/>
<evidence type="ECO:0000313" key="11">
    <source>
        <dbReference type="Proteomes" id="UP001176961"/>
    </source>
</evidence>
<evidence type="ECO:0000259" key="9">
    <source>
        <dbReference type="PROSITE" id="PS50879"/>
    </source>
</evidence>
<dbReference type="GO" id="GO:0003676">
    <property type="term" value="F:nucleic acid binding"/>
    <property type="evidence" value="ECO:0007669"/>
    <property type="project" value="InterPro"/>
</dbReference>
<dbReference type="Pfam" id="PF00075">
    <property type="entry name" value="RNase_H"/>
    <property type="match status" value="1"/>
</dbReference>
<keyword evidence="5" id="KW-0479">Metal-binding</keyword>
<dbReference type="EC" id="3.1.26.4" evidence="3"/>
<keyword evidence="4" id="KW-0540">Nuclease</keyword>
<comment type="similarity">
    <text evidence="2">Belongs to the RNase H family.</text>
</comment>
<keyword evidence="6" id="KW-0255">Endonuclease</keyword>